<name>A0A8S4AQZ8_9TELE</name>
<dbReference type="PANTHER" id="PTHR13225">
    <property type="entry name" value="MISEXPRESSION SUPPRESSOR OF RAS 6"/>
    <property type="match status" value="1"/>
</dbReference>
<feature type="non-terminal residue" evidence="3">
    <location>
        <position position="194"/>
    </location>
</feature>
<proteinExistence type="inferred from homology"/>
<feature type="compositionally biased region" description="Basic and acidic residues" evidence="2">
    <location>
        <begin position="96"/>
        <end position="105"/>
    </location>
</feature>
<dbReference type="Proteomes" id="UP000677803">
    <property type="component" value="Unassembled WGS sequence"/>
</dbReference>
<feature type="region of interest" description="Disordered" evidence="2">
    <location>
        <begin position="77"/>
        <end position="157"/>
    </location>
</feature>
<gene>
    <name evidence="3" type="ORF">MMEN_LOCUS5751</name>
</gene>
<feature type="region of interest" description="Disordered" evidence="2">
    <location>
        <begin position="1"/>
        <end position="31"/>
    </location>
</feature>
<evidence type="ECO:0000256" key="1">
    <source>
        <dbReference type="ARBA" id="ARBA00007099"/>
    </source>
</evidence>
<evidence type="ECO:0000256" key="2">
    <source>
        <dbReference type="SAM" id="MobiDB-lite"/>
    </source>
</evidence>
<feature type="compositionally biased region" description="Basic and acidic residues" evidence="2">
    <location>
        <begin position="128"/>
        <end position="146"/>
    </location>
</feature>
<sequence length="194" mass="21861">MGVSGVQLVQLPDPPAERGRNPTPGAQPNRTDFIMSAQHELALTALEGPDTDRKRHLKQIRVLMLNDSENLERTLFRLEQGQNTGKDTDPTLAKRTRLERSKDGHPSPPQSPETRERPQTTTESLNPTRERLQTTTEEEKSRERQESGGGEGEGSPGYVVEKISAFLQDSDPYILDIDLDFFSCKNPFKELYTE</sequence>
<comment type="similarity">
    <text evidence="1">Belongs to the UPF0489 family.</text>
</comment>
<dbReference type="OrthoDB" id="418142at2759"/>
<dbReference type="InterPro" id="IPR024131">
    <property type="entry name" value="UPF0489"/>
</dbReference>
<accession>A0A8S4AQZ8</accession>
<protein>
    <submittedName>
        <fullName evidence="3">(Atlantic silverside) hypothetical protein</fullName>
    </submittedName>
</protein>
<dbReference type="EMBL" id="CAJRST010005446">
    <property type="protein sequence ID" value="CAG5882950.1"/>
    <property type="molecule type" value="Genomic_DNA"/>
</dbReference>
<keyword evidence="4" id="KW-1185">Reference proteome</keyword>
<evidence type="ECO:0000313" key="4">
    <source>
        <dbReference type="Proteomes" id="UP000677803"/>
    </source>
</evidence>
<dbReference type="PANTHER" id="PTHR13225:SF3">
    <property type="entry name" value="UPF0489 PROTEIN C5ORF22"/>
    <property type="match status" value="1"/>
</dbReference>
<evidence type="ECO:0000313" key="3">
    <source>
        <dbReference type="EMBL" id="CAG5882950.1"/>
    </source>
</evidence>
<comment type="caution">
    <text evidence="3">The sequence shown here is derived from an EMBL/GenBank/DDBJ whole genome shotgun (WGS) entry which is preliminary data.</text>
</comment>
<organism evidence="3 4">
    <name type="scientific">Menidia menidia</name>
    <name type="common">Atlantic silverside</name>
    <dbReference type="NCBI Taxonomy" id="238744"/>
    <lineage>
        <taxon>Eukaryota</taxon>
        <taxon>Metazoa</taxon>
        <taxon>Chordata</taxon>
        <taxon>Craniata</taxon>
        <taxon>Vertebrata</taxon>
        <taxon>Euteleostomi</taxon>
        <taxon>Actinopterygii</taxon>
        <taxon>Neopterygii</taxon>
        <taxon>Teleostei</taxon>
        <taxon>Neoteleostei</taxon>
        <taxon>Acanthomorphata</taxon>
        <taxon>Ovalentaria</taxon>
        <taxon>Atherinomorphae</taxon>
        <taxon>Atheriniformes</taxon>
        <taxon>Atherinopsidae</taxon>
        <taxon>Menidiinae</taxon>
        <taxon>Menidia</taxon>
    </lineage>
</organism>
<dbReference type="AlphaFoldDB" id="A0A8S4AQZ8"/>
<reference evidence="3" key="1">
    <citation type="submission" date="2021-05" db="EMBL/GenBank/DDBJ databases">
        <authorList>
            <person name="Tigano A."/>
        </authorList>
    </citation>
    <scope>NUCLEOTIDE SEQUENCE</scope>
</reference>